<dbReference type="AlphaFoldDB" id="A0A1D1UE28"/>
<dbReference type="GO" id="GO:0043248">
    <property type="term" value="P:proteasome assembly"/>
    <property type="evidence" value="ECO:0007669"/>
    <property type="project" value="InterPro"/>
</dbReference>
<name>A0A1D1UE28_RAMVA</name>
<dbReference type="InterPro" id="IPR008012">
    <property type="entry name" value="Ump1"/>
</dbReference>
<protein>
    <recommendedName>
        <fullName evidence="5">Proteasome maturation protein</fullName>
    </recommendedName>
</protein>
<sequence length="148" mass="16737">MSFGYPPLHAGSKKGITTVNDPLPQTEINLHGLRDALQTGLGSVAKKSTEVHPLELSELLNTDNYDQVRYAMLRSTQGIHAPLRLQMEKFLVEQPSRMSVFPPSHLHLEVLNGKDETIDFEDVLNAPEFWEKSVQAHVLMEKRADMYL</sequence>
<evidence type="ECO:0000256" key="2">
    <source>
        <dbReference type="ARBA" id="ARBA00043974"/>
    </source>
</evidence>
<gene>
    <name evidence="3" type="primary">RvY_00810-1</name>
    <name evidence="3" type="synonym">RvY_00810.1</name>
    <name evidence="3" type="ORF">RvY_00810</name>
</gene>
<reference evidence="3 4" key="1">
    <citation type="journal article" date="2016" name="Nat. Commun.">
        <title>Extremotolerant tardigrade genome and improved radiotolerance of human cultured cells by tardigrade-unique protein.</title>
        <authorList>
            <person name="Hashimoto T."/>
            <person name="Horikawa D.D."/>
            <person name="Saito Y."/>
            <person name="Kuwahara H."/>
            <person name="Kozuka-Hata H."/>
            <person name="Shin-I T."/>
            <person name="Minakuchi Y."/>
            <person name="Ohishi K."/>
            <person name="Motoyama A."/>
            <person name="Aizu T."/>
            <person name="Enomoto A."/>
            <person name="Kondo K."/>
            <person name="Tanaka S."/>
            <person name="Hara Y."/>
            <person name="Koshikawa S."/>
            <person name="Sagara H."/>
            <person name="Miura T."/>
            <person name="Yokobori S."/>
            <person name="Miyagawa K."/>
            <person name="Suzuki Y."/>
            <person name="Kubo T."/>
            <person name="Oyama M."/>
            <person name="Kohara Y."/>
            <person name="Fujiyama A."/>
            <person name="Arakawa K."/>
            <person name="Katayama T."/>
            <person name="Toyoda A."/>
            <person name="Kunieda T."/>
        </authorList>
    </citation>
    <scope>NUCLEOTIDE SEQUENCE [LARGE SCALE GENOMIC DNA]</scope>
    <source>
        <strain evidence="3 4">YOKOZUNA-1</strain>
    </source>
</reference>
<dbReference type="EMBL" id="BDGG01000001">
    <property type="protein sequence ID" value="GAU88039.1"/>
    <property type="molecule type" value="Genomic_DNA"/>
</dbReference>
<keyword evidence="1" id="KW-0143">Chaperone</keyword>
<organism evidence="3 4">
    <name type="scientific">Ramazzottius varieornatus</name>
    <name type="common">Water bear</name>
    <name type="synonym">Tardigrade</name>
    <dbReference type="NCBI Taxonomy" id="947166"/>
    <lineage>
        <taxon>Eukaryota</taxon>
        <taxon>Metazoa</taxon>
        <taxon>Ecdysozoa</taxon>
        <taxon>Tardigrada</taxon>
        <taxon>Eutardigrada</taxon>
        <taxon>Parachela</taxon>
        <taxon>Hypsibioidea</taxon>
        <taxon>Ramazzottiidae</taxon>
        <taxon>Ramazzottius</taxon>
    </lineage>
</organism>
<dbReference type="Proteomes" id="UP000186922">
    <property type="component" value="Unassembled WGS sequence"/>
</dbReference>
<comment type="similarity">
    <text evidence="2">Belongs to the POMP/UMP1 family.</text>
</comment>
<dbReference type="PANTHER" id="PTHR12828:SF3">
    <property type="entry name" value="PROTEASOME MATURATION PROTEIN"/>
    <property type="match status" value="1"/>
</dbReference>
<dbReference type="OrthoDB" id="15001at2759"/>
<dbReference type="Pfam" id="PF05348">
    <property type="entry name" value="UMP1"/>
    <property type="match status" value="1"/>
</dbReference>
<dbReference type="STRING" id="947166.A0A1D1UE28"/>
<evidence type="ECO:0008006" key="5">
    <source>
        <dbReference type="Google" id="ProtNLM"/>
    </source>
</evidence>
<evidence type="ECO:0000256" key="1">
    <source>
        <dbReference type="ARBA" id="ARBA00023186"/>
    </source>
</evidence>
<evidence type="ECO:0000313" key="4">
    <source>
        <dbReference type="Proteomes" id="UP000186922"/>
    </source>
</evidence>
<dbReference type="PANTHER" id="PTHR12828">
    <property type="entry name" value="PROTEASOME MATURATION PROTEIN UMP1"/>
    <property type="match status" value="1"/>
</dbReference>
<accession>A0A1D1UE28</accession>
<evidence type="ECO:0000313" key="3">
    <source>
        <dbReference type="EMBL" id="GAU88039.1"/>
    </source>
</evidence>
<proteinExistence type="inferred from homology"/>
<keyword evidence="4" id="KW-1185">Reference proteome</keyword>
<dbReference type="GO" id="GO:0005737">
    <property type="term" value="C:cytoplasm"/>
    <property type="evidence" value="ECO:0007669"/>
    <property type="project" value="TreeGrafter"/>
</dbReference>
<comment type="caution">
    <text evidence="3">The sequence shown here is derived from an EMBL/GenBank/DDBJ whole genome shotgun (WGS) entry which is preliminary data.</text>
</comment>
<dbReference type="GO" id="GO:0005634">
    <property type="term" value="C:nucleus"/>
    <property type="evidence" value="ECO:0007669"/>
    <property type="project" value="TreeGrafter"/>
</dbReference>